<protein>
    <submittedName>
        <fullName evidence="2">Uncharacterized protein</fullName>
    </submittedName>
</protein>
<feature type="compositionally biased region" description="Polar residues" evidence="1">
    <location>
        <begin position="234"/>
        <end position="246"/>
    </location>
</feature>
<feature type="compositionally biased region" description="Low complexity" evidence="1">
    <location>
        <begin position="327"/>
        <end position="338"/>
    </location>
</feature>
<gene>
    <name evidence="2" type="ORF">PCOS0759_LOCUS4689</name>
</gene>
<feature type="compositionally biased region" description="Low complexity" evidence="1">
    <location>
        <begin position="388"/>
        <end position="400"/>
    </location>
</feature>
<feature type="compositionally biased region" description="Polar residues" evidence="1">
    <location>
        <begin position="260"/>
        <end position="269"/>
    </location>
</feature>
<dbReference type="EMBL" id="HBGD01005651">
    <property type="protein sequence ID" value="CAD9081449.1"/>
    <property type="molecule type" value="Transcribed_RNA"/>
</dbReference>
<reference evidence="2" key="1">
    <citation type="submission" date="2021-01" db="EMBL/GenBank/DDBJ databases">
        <authorList>
            <person name="Corre E."/>
            <person name="Pelletier E."/>
            <person name="Niang G."/>
            <person name="Scheremetjew M."/>
            <person name="Finn R."/>
            <person name="Kale V."/>
            <person name="Holt S."/>
            <person name="Cochrane G."/>
            <person name="Meng A."/>
            <person name="Brown T."/>
            <person name="Cohen L."/>
        </authorList>
    </citation>
    <scope>NUCLEOTIDE SEQUENCE</scope>
    <source>
        <strain evidence="2">WS</strain>
    </source>
</reference>
<evidence type="ECO:0000256" key="1">
    <source>
        <dbReference type="SAM" id="MobiDB-lite"/>
    </source>
</evidence>
<name>A0A7S1KQ04_9EUKA</name>
<feature type="region of interest" description="Disordered" evidence="1">
    <location>
        <begin position="313"/>
        <end position="340"/>
    </location>
</feature>
<proteinExistence type="predicted"/>
<accession>A0A7S1KQ04</accession>
<evidence type="ECO:0000313" key="2">
    <source>
        <dbReference type="EMBL" id="CAD9081449.1"/>
    </source>
</evidence>
<organism evidence="2">
    <name type="scientific">Percolomonas cosmopolitus</name>
    <dbReference type="NCBI Taxonomy" id="63605"/>
    <lineage>
        <taxon>Eukaryota</taxon>
        <taxon>Discoba</taxon>
        <taxon>Heterolobosea</taxon>
        <taxon>Tetramitia</taxon>
        <taxon>Eutetramitia</taxon>
        <taxon>Percolomonadidae</taxon>
        <taxon>Percolomonas</taxon>
    </lineage>
</organism>
<dbReference type="AlphaFoldDB" id="A0A7S1KQ04"/>
<feature type="region of interest" description="Disordered" evidence="1">
    <location>
        <begin position="359"/>
        <end position="429"/>
    </location>
</feature>
<feature type="region of interest" description="Disordered" evidence="1">
    <location>
        <begin position="233"/>
        <end position="299"/>
    </location>
</feature>
<feature type="compositionally biased region" description="Polar residues" evidence="1">
    <location>
        <begin position="376"/>
        <end position="387"/>
    </location>
</feature>
<sequence length="429" mass="47783">MPSAFPEASIPIIQARRQNALIKAEKTSLQKWHYRNDAYIKNLQSENLEIYGEKRHPIDVRLQAEFSENNPALGMTRKPLAKTSDAWQSNPDANRYYGYGIAPPGTRRDWEMQIARGAFDGKFERSINADGAGKSKYGKLTSSKRWMDYSGVRIFGKGHKDPLANDYTRFRSTPRAIRGQVNHDFAPPQLDADEDNDALSVTGVQQQQRDTTAFKSRKGALLDKYTDKTFGVSPLTSKGAWQQQQQERNKNGDGVHAQRPHSSAQSTRSMALKQNGRWKVPKRPGTAQAGPRQASKSSQQLHNLLELRRKKFLGDSQKETTGNDAESVVSSSASVRVTPRVEKTQDGRWIVKYAKKDGMSKAQRVTKPIKRARPASQASSRTPSGTPSARSRASSAMGRSRVPKGVKPLRLAANEITDDEVSLCTDASW</sequence>